<reference evidence="2" key="1">
    <citation type="submission" date="2016-10" db="EMBL/GenBank/DDBJ databases">
        <authorList>
            <person name="Wibberg D."/>
        </authorList>
    </citation>
    <scope>NUCLEOTIDE SEQUENCE [LARGE SCALE GENOMIC DNA]</scope>
</reference>
<dbReference type="Proteomes" id="UP000187891">
    <property type="component" value="Unassembled WGS sequence"/>
</dbReference>
<organism evidence="1 2">
    <name type="scientific">Agrobacterium rosae</name>
    <dbReference type="NCBI Taxonomy" id="1972867"/>
    <lineage>
        <taxon>Bacteria</taxon>
        <taxon>Pseudomonadati</taxon>
        <taxon>Pseudomonadota</taxon>
        <taxon>Alphaproteobacteria</taxon>
        <taxon>Hyphomicrobiales</taxon>
        <taxon>Rhizobiaceae</taxon>
        <taxon>Rhizobium/Agrobacterium group</taxon>
        <taxon>Agrobacterium</taxon>
    </lineage>
</organism>
<dbReference type="Gene3D" id="3.20.170.20">
    <property type="entry name" value="Protein of unknown function DUF952"/>
    <property type="match status" value="1"/>
</dbReference>
<protein>
    <recommendedName>
        <fullName evidence="3">Dihydroorotate dehydrogenase</fullName>
    </recommendedName>
</protein>
<sequence>MSETPPIINNPVIYKIVPTDLWRDAKEAGVFKGAAIDLKDGYIHFSTAAQVKETALKHFAGQDDLLLVAVDGSALGDKLVFETSRGGDLFPHLYAPLPLSAVLWETPLTLDDDGAHQFPEIE</sequence>
<dbReference type="Pfam" id="PF06108">
    <property type="entry name" value="DUF952"/>
    <property type="match status" value="1"/>
</dbReference>
<dbReference type="PANTHER" id="PTHR34129">
    <property type="entry name" value="BLR1139 PROTEIN"/>
    <property type="match status" value="1"/>
</dbReference>
<name>A0A1R3TTR9_9HYPH</name>
<dbReference type="RefSeq" id="WP_077119406.1">
    <property type="nucleotide sequence ID" value="NZ_FMUE01000004.1"/>
</dbReference>
<dbReference type="STRING" id="1907666.DSM25559_1916"/>
<accession>A0A1R3TTR9</accession>
<evidence type="ECO:0000313" key="2">
    <source>
        <dbReference type="Proteomes" id="UP000187891"/>
    </source>
</evidence>
<dbReference type="SUPFAM" id="SSF56399">
    <property type="entry name" value="ADP-ribosylation"/>
    <property type="match status" value="1"/>
</dbReference>
<dbReference type="AlphaFoldDB" id="A0A1R3TTR9"/>
<evidence type="ECO:0008006" key="3">
    <source>
        <dbReference type="Google" id="ProtNLM"/>
    </source>
</evidence>
<dbReference type="PANTHER" id="PTHR34129:SF1">
    <property type="entry name" value="DUF952 DOMAIN-CONTAINING PROTEIN"/>
    <property type="match status" value="1"/>
</dbReference>
<evidence type="ECO:0000313" key="1">
    <source>
        <dbReference type="EMBL" id="SCX20438.1"/>
    </source>
</evidence>
<dbReference type="InterPro" id="IPR009297">
    <property type="entry name" value="DUF952"/>
</dbReference>
<proteinExistence type="predicted"/>
<dbReference type="EMBL" id="FMUE01000004">
    <property type="protein sequence ID" value="SCX20438.1"/>
    <property type="molecule type" value="Genomic_DNA"/>
</dbReference>
<gene>
    <name evidence="1" type="ORF">DSM25559_1916</name>
</gene>